<keyword evidence="3" id="KW-1185">Reference proteome</keyword>
<feature type="region of interest" description="Disordered" evidence="1">
    <location>
        <begin position="37"/>
        <end position="84"/>
    </location>
</feature>
<organism evidence="2 3">
    <name type="scientific">Elysia marginata</name>
    <dbReference type="NCBI Taxonomy" id="1093978"/>
    <lineage>
        <taxon>Eukaryota</taxon>
        <taxon>Metazoa</taxon>
        <taxon>Spiralia</taxon>
        <taxon>Lophotrochozoa</taxon>
        <taxon>Mollusca</taxon>
        <taxon>Gastropoda</taxon>
        <taxon>Heterobranchia</taxon>
        <taxon>Euthyneura</taxon>
        <taxon>Panpulmonata</taxon>
        <taxon>Sacoglossa</taxon>
        <taxon>Placobranchoidea</taxon>
        <taxon>Plakobranchidae</taxon>
        <taxon>Elysia</taxon>
    </lineage>
</organism>
<proteinExistence type="predicted"/>
<feature type="compositionally biased region" description="Polar residues" evidence="1">
    <location>
        <begin position="67"/>
        <end position="78"/>
    </location>
</feature>
<feature type="compositionally biased region" description="Low complexity" evidence="1">
    <location>
        <begin position="39"/>
        <end position="66"/>
    </location>
</feature>
<reference evidence="2 3" key="1">
    <citation type="journal article" date="2021" name="Elife">
        <title>Chloroplast acquisition without the gene transfer in kleptoplastic sea slugs, Plakobranchus ocellatus.</title>
        <authorList>
            <person name="Maeda T."/>
            <person name="Takahashi S."/>
            <person name="Yoshida T."/>
            <person name="Shimamura S."/>
            <person name="Takaki Y."/>
            <person name="Nagai Y."/>
            <person name="Toyoda A."/>
            <person name="Suzuki Y."/>
            <person name="Arimoto A."/>
            <person name="Ishii H."/>
            <person name="Satoh N."/>
            <person name="Nishiyama T."/>
            <person name="Hasebe M."/>
            <person name="Maruyama T."/>
            <person name="Minagawa J."/>
            <person name="Obokata J."/>
            <person name="Shigenobu S."/>
        </authorList>
    </citation>
    <scope>NUCLEOTIDE SEQUENCE [LARGE SCALE GENOMIC DNA]</scope>
</reference>
<accession>A0AAV4EVS5</accession>
<evidence type="ECO:0000313" key="2">
    <source>
        <dbReference type="EMBL" id="GFR64445.1"/>
    </source>
</evidence>
<name>A0AAV4EVS5_9GAST</name>
<evidence type="ECO:0000313" key="3">
    <source>
        <dbReference type="Proteomes" id="UP000762676"/>
    </source>
</evidence>
<dbReference type="AlphaFoldDB" id="A0AAV4EVS5"/>
<gene>
    <name evidence="2" type="ORF">ElyMa_000178600</name>
</gene>
<protein>
    <submittedName>
        <fullName evidence="2">Tigger transposable element-derived protein</fullName>
    </submittedName>
</protein>
<dbReference type="EMBL" id="BMAT01000347">
    <property type="protein sequence ID" value="GFR64445.1"/>
    <property type="molecule type" value="Genomic_DNA"/>
</dbReference>
<sequence>MISYAFPKAFTMGNITSGFRSTGIYFMDPDIFTEDRFAPTFSTDRPTPSPSSSASCSTNTSQSQTPVITLSKTSTTAHQALVSP</sequence>
<evidence type="ECO:0000256" key="1">
    <source>
        <dbReference type="SAM" id="MobiDB-lite"/>
    </source>
</evidence>
<dbReference type="Proteomes" id="UP000762676">
    <property type="component" value="Unassembled WGS sequence"/>
</dbReference>
<comment type="caution">
    <text evidence="2">The sequence shown here is derived from an EMBL/GenBank/DDBJ whole genome shotgun (WGS) entry which is preliminary data.</text>
</comment>